<evidence type="ECO:0000313" key="3">
    <source>
        <dbReference type="Proteomes" id="UP001493487"/>
    </source>
</evidence>
<accession>A0ABV1L1P7</accession>
<dbReference type="EMBL" id="JASKHM010000018">
    <property type="protein sequence ID" value="MEQ4485933.1"/>
    <property type="molecule type" value="Genomic_DNA"/>
</dbReference>
<organism evidence="2 3">
    <name type="scientific">Cohnella silvisoli</name>
    <dbReference type="NCBI Taxonomy" id="2873699"/>
    <lineage>
        <taxon>Bacteria</taxon>
        <taxon>Bacillati</taxon>
        <taxon>Bacillota</taxon>
        <taxon>Bacilli</taxon>
        <taxon>Bacillales</taxon>
        <taxon>Paenibacillaceae</taxon>
        <taxon>Cohnella</taxon>
    </lineage>
</organism>
<evidence type="ECO:0008006" key="4">
    <source>
        <dbReference type="Google" id="ProtNLM"/>
    </source>
</evidence>
<keyword evidence="1" id="KW-0812">Transmembrane</keyword>
<reference evidence="2 3" key="1">
    <citation type="journal article" date="2023" name="Genome Announc.">
        <title>Pan-Genome Analyses of the Genus Cohnella and Proposal of the Novel Species Cohnella silvisoli sp. nov., Isolated from Forest Soil.</title>
        <authorList>
            <person name="Wang C."/>
            <person name="Mao L."/>
            <person name="Bao G."/>
            <person name="Zhu H."/>
        </authorList>
    </citation>
    <scope>NUCLEOTIDE SEQUENCE [LARGE SCALE GENOMIC DNA]</scope>
    <source>
        <strain evidence="2 3">NL03-T5-1</strain>
    </source>
</reference>
<protein>
    <recommendedName>
        <fullName evidence="4">DUF4179 domain-containing protein</fullName>
    </recommendedName>
</protein>
<keyword evidence="1" id="KW-0472">Membrane</keyword>
<name>A0ABV1L1P7_9BACL</name>
<evidence type="ECO:0000313" key="2">
    <source>
        <dbReference type="EMBL" id="MEQ4485933.1"/>
    </source>
</evidence>
<dbReference type="RefSeq" id="WP_232189079.1">
    <property type="nucleotide sequence ID" value="NZ_JAIOAP010000017.1"/>
</dbReference>
<keyword evidence="1" id="KW-1133">Transmembrane helix</keyword>
<gene>
    <name evidence="2" type="ORF">QJS35_26495</name>
</gene>
<proteinExistence type="predicted"/>
<feature type="transmembrane region" description="Helical" evidence="1">
    <location>
        <begin position="46"/>
        <end position="66"/>
    </location>
</feature>
<sequence>MKDNKPEWYARMKRGPFEVTKFDSEMMRKVEERALIDRIKPRKKRFSPWAAAVATAIVLIGVYFLVPKSSLSYPDTQEVGAGKSEMTAEYVREHLKIGMAQEDVKNIFGNAAEGQSVKRDFAQPHQDDPNDMRTWTAVDIWRYDYGVGEGYSVHSDLEKDNGFDMPGIENGNIESQLVIVWKDNKVERAFYKYMSSKGLESTQIGPAIEDFPDTEPPISDEAKHDSEYPSLEVRAIGESTLGKFELRPRKGSAEKIQPLGAPSCLGLDTDLTITGDYELFFKATAGGESLIQNYEALEIIQKENKAIMMQKFDFPKVELYLFIPRYTDCHGLEFYAYGIDKKTGEASAFTFQEGDNAIPYWTTSPMVLPTQLDDQLVVEGGRFAGTDGATRYRFQPDLNKHQMMLEGKEQIP</sequence>
<dbReference type="Proteomes" id="UP001493487">
    <property type="component" value="Unassembled WGS sequence"/>
</dbReference>
<evidence type="ECO:0000256" key="1">
    <source>
        <dbReference type="SAM" id="Phobius"/>
    </source>
</evidence>
<comment type="caution">
    <text evidence="2">The sequence shown here is derived from an EMBL/GenBank/DDBJ whole genome shotgun (WGS) entry which is preliminary data.</text>
</comment>
<keyword evidence="3" id="KW-1185">Reference proteome</keyword>